<keyword evidence="1" id="KW-1133">Transmembrane helix</keyword>
<proteinExistence type="predicted"/>
<dbReference type="SUPFAM" id="SSF82185">
    <property type="entry name" value="Histone H3 K4-specific methyltransferase SET7/9 N-terminal domain"/>
    <property type="match status" value="1"/>
</dbReference>
<evidence type="ECO:0000313" key="2">
    <source>
        <dbReference type="EMBL" id="SVD07670.1"/>
    </source>
</evidence>
<dbReference type="AlphaFoldDB" id="A0A382SCI9"/>
<reference evidence="2" key="1">
    <citation type="submission" date="2018-05" db="EMBL/GenBank/DDBJ databases">
        <authorList>
            <person name="Lanie J.A."/>
            <person name="Ng W.-L."/>
            <person name="Kazmierczak K.M."/>
            <person name="Andrzejewski T.M."/>
            <person name="Davidsen T.M."/>
            <person name="Wayne K.J."/>
            <person name="Tettelin H."/>
            <person name="Glass J.I."/>
            <person name="Rusch D."/>
            <person name="Podicherti R."/>
            <person name="Tsui H.-C.T."/>
            <person name="Winkler M.E."/>
        </authorList>
    </citation>
    <scope>NUCLEOTIDE SEQUENCE</scope>
</reference>
<accession>A0A382SCI9</accession>
<name>A0A382SCI9_9ZZZZ</name>
<keyword evidence="1" id="KW-0472">Membrane</keyword>
<evidence type="ECO:0000256" key="1">
    <source>
        <dbReference type="SAM" id="Phobius"/>
    </source>
</evidence>
<keyword evidence="1" id="KW-0812">Transmembrane</keyword>
<sequence>MINKFGIWKFLINSILIGILFLQYSCGEKIEVHISKTIVFDGKLYEMDKDKPFTGIVFNAYPNGEREYQGEYKRGKPNGLLIYW</sequence>
<feature type="non-terminal residue" evidence="2">
    <location>
        <position position="84"/>
    </location>
</feature>
<protein>
    <submittedName>
        <fullName evidence="2">Uncharacterized protein</fullName>
    </submittedName>
</protein>
<gene>
    <name evidence="2" type="ORF">METZ01_LOCUS360524</name>
</gene>
<feature type="transmembrane region" description="Helical" evidence="1">
    <location>
        <begin position="6"/>
        <end position="26"/>
    </location>
</feature>
<organism evidence="2">
    <name type="scientific">marine metagenome</name>
    <dbReference type="NCBI Taxonomy" id="408172"/>
    <lineage>
        <taxon>unclassified sequences</taxon>
        <taxon>metagenomes</taxon>
        <taxon>ecological metagenomes</taxon>
    </lineage>
</organism>
<dbReference type="EMBL" id="UINC01128120">
    <property type="protein sequence ID" value="SVD07670.1"/>
    <property type="molecule type" value="Genomic_DNA"/>
</dbReference>